<evidence type="ECO:0000256" key="2">
    <source>
        <dbReference type="ARBA" id="ARBA00001911"/>
    </source>
</evidence>
<reference evidence="10 11" key="1">
    <citation type="submission" date="2018-03" db="EMBL/GenBank/DDBJ databases">
        <title>Genomic Encyclopedia of Archaeal and Bacterial Type Strains, Phase II (KMG-II): from individual species to whole genera.</title>
        <authorList>
            <person name="Goeker M."/>
        </authorList>
    </citation>
    <scope>NUCLEOTIDE SEQUENCE [LARGE SCALE GENOMIC DNA]</scope>
    <source>
        <strain evidence="10 11">DSM 44720</strain>
    </source>
</reference>
<evidence type="ECO:0000256" key="1">
    <source>
        <dbReference type="ARBA" id="ARBA00001539"/>
    </source>
</evidence>
<dbReference type="Proteomes" id="UP000239494">
    <property type="component" value="Unassembled WGS sequence"/>
</dbReference>
<dbReference type="RefSeq" id="WP_106187368.1">
    <property type="nucleotide sequence ID" value="NZ_PVTF01000003.1"/>
</dbReference>
<dbReference type="Pfam" id="PF16363">
    <property type="entry name" value="GDP_Man_Dehyd"/>
    <property type="match status" value="1"/>
</dbReference>
<feature type="domain" description="NAD(P)-binding" evidence="9">
    <location>
        <begin position="5"/>
        <end position="304"/>
    </location>
</feature>
<name>A0A2T0TDW1_9PSEU</name>
<comment type="cofactor">
    <cofactor evidence="2 8">
        <name>NAD(+)</name>
        <dbReference type="ChEBI" id="CHEBI:57540"/>
    </cofactor>
</comment>
<comment type="catalytic activity">
    <reaction evidence="1 8">
        <text>dTDP-alpha-D-glucose = dTDP-4-dehydro-6-deoxy-alpha-D-glucose + H2O</text>
        <dbReference type="Rhea" id="RHEA:17221"/>
        <dbReference type="ChEBI" id="CHEBI:15377"/>
        <dbReference type="ChEBI" id="CHEBI:57477"/>
        <dbReference type="ChEBI" id="CHEBI:57649"/>
        <dbReference type="EC" id="4.2.1.46"/>
    </reaction>
</comment>
<sequence>MTTLLVTGAAGFIGSHFVRHWVHEHPEDKVVALDALTYAGTEANLADVRERISFVHGDIADAEQVLRDHRVDVVVNFAAESHNSLAVLDPGRFFRTNVLGTQGLLEAARQVGVARFHHVSTCEVYGDLALDAEHAFTEDSPYRPRTPYNASKAGADHAVRAYHETFGLPVTITNCANNYGSHQFPEKVLPLFTTRALDGQPLPVYTSKDNRREWIHALDHVRAIEAVLDRGRVGDTYHVGTGVEASVERLADLVLDELGLSPDLKQEVPDRPGHDRRYLLDSTKITRELGWEPMITFEKGMRETVRWYADNRAWWEPLRDRSPVVENAWSG</sequence>
<keyword evidence="7 8" id="KW-0456">Lyase</keyword>
<comment type="caution">
    <text evidence="10">The sequence shown here is derived from an EMBL/GenBank/DDBJ whole genome shotgun (WGS) entry which is preliminary data.</text>
</comment>
<proteinExistence type="inferred from homology"/>
<protein>
    <recommendedName>
        <fullName evidence="5 8">dTDP-glucose 4,6-dehydratase</fullName>
        <ecNumber evidence="4 8">4.2.1.46</ecNumber>
    </recommendedName>
</protein>
<evidence type="ECO:0000313" key="10">
    <source>
        <dbReference type="EMBL" id="PRY43856.1"/>
    </source>
</evidence>
<evidence type="ECO:0000256" key="8">
    <source>
        <dbReference type="RuleBase" id="RU004473"/>
    </source>
</evidence>
<evidence type="ECO:0000256" key="7">
    <source>
        <dbReference type="ARBA" id="ARBA00023239"/>
    </source>
</evidence>
<evidence type="ECO:0000256" key="3">
    <source>
        <dbReference type="ARBA" id="ARBA00008178"/>
    </source>
</evidence>
<evidence type="ECO:0000256" key="6">
    <source>
        <dbReference type="ARBA" id="ARBA00023027"/>
    </source>
</evidence>
<dbReference type="GO" id="GO:0008460">
    <property type="term" value="F:dTDP-glucose 4,6-dehydratase activity"/>
    <property type="evidence" value="ECO:0007669"/>
    <property type="project" value="UniProtKB-EC"/>
</dbReference>
<dbReference type="InterPro" id="IPR016040">
    <property type="entry name" value="NAD(P)-bd_dom"/>
</dbReference>
<keyword evidence="11" id="KW-1185">Reference proteome</keyword>
<evidence type="ECO:0000256" key="5">
    <source>
        <dbReference type="ARBA" id="ARBA00016977"/>
    </source>
</evidence>
<organism evidence="10 11">
    <name type="scientific">Umezawaea tangerina</name>
    <dbReference type="NCBI Taxonomy" id="84725"/>
    <lineage>
        <taxon>Bacteria</taxon>
        <taxon>Bacillati</taxon>
        <taxon>Actinomycetota</taxon>
        <taxon>Actinomycetes</taxon>
        <taxon>Pseudonocardiales</taxon>
        <taxon>Pseudonocardiaceae</taxon>
        <taxon>Umezawaea</taxon>
    </lineage>
</organism>
<evidence type="ECO:0000256" key="4">
    <source>
        <dbReference type="ARBA" id="ARBA00011990"/>
    </source>
</evidence>
<dbReference type="OrthoDB" id="9801785at2"/>
<comment type="similarity">
    <text evidence="3 8">Belongs to the NAD(P)-dependent epimerase/dehydratase family. dTDP-glucose dehydratase subfamily.</text>
</comment>
<dbReference type="AlphaFoldDB" id="A0A2T0TDW1"/>
<dbReference type="CDD" id="cd05246">
    <property type="entry name" value="dTDP_GD_SDR_e"/>
    <property type="match status" value="1"/>
</dbReference>
<dbReference type="NCBIfam" id="TIGR01181">
    <property type="entry name" value="dTDP_gluc_dehyt"/>
    <property type="match status" value="1"/>
</dbReference>
<dbReference type="InterPro" id="IPR005888">
    <property type="entry name" value="dTDP_Gluc_deHydtase"/>
</dbReference>
<dbReference type="PANTHER" id="PTHR43000">
    <property type="entry name" value="DTDP-D-GLUCOSE 4,6-DEHYDRATASE-RELATED"/>
    <property type="match status" value="1"/>
</dbReference>
<dbReference type="Gene3D" id="3.40.50.720">
    <property type="entry name" value="NAD(P)-binding Rossmann-like Domain"/>
    <property type="match status" value="1"/>
</dbReference>
<accession>A0A2T0TDW1</accession>
<dbReference type="InterPro" id="IPR036291">
    <property type="entry name" value="NAD(P)-bd_dom_sf"/>
</dbReference>
<dbReference type="EC" id="4.2.1.46" evidence="4 8"/>
<dbReference type="SUPFAM" id="SSF51735">
    <property type="entry name" value="NAD(P)-binding Rossmann-fold domains"/>
    <property type="match status" value="1"/>
</dbReference>
<dbReference type="EMBL" id="PVTF01000003">
    <property type="protein sequence ID" value="PRY43856.1"/>
    <property type="molecule type" value="Genomic_DNA"/>
</dbReference>
<dbReference type="Gene3D" id="3.90.25.10">
    <property type="entry name" value="UDP-galactose 4-epimerase, domain 1"/>
    <property type="match status" value="1"/>
</dbReference>
<dbReference type="GO" id="GO:0009225">
    <property type="term" value="P:nucleotide-sugar metabolic process"/>
    <property type="evidence" value="ECO:0007669"/>
    <property type="project" value="InterPro"/>
</dbReference>
<gene>
    <name evidence="10" type="ORF">CLV43_103605</name>
</gene>
<keyword evidence="6" id="KW-0520">NAD</keyword>
<evidence type="ECO:0000259" key="9">
    <source>
        <dbReference type="Pfam" id="PF16363"/>
    </source>
</evidence>
<evidence type="ECO:0000313" key="11">
    <source>
        <dbReference type="Proteomes" id="UP000239494"/>
    </source>
</evidence>